<organism evidence="1 2">
    <name type="scientific">Rhizobium phage RHph_Y17</name>
    <dbReference type="NCBI Taxonomy" id="2509771"/>
    <lineage>
        <taxon>Viruses</taxon>
        <taxon>Duplodnaviria</taxon>
        <taxon>Heunggongvirae</taxon>
        <taxon>Uroviricota</taxon>
        <taxon>Caudoviricetes</taxon>
        <taxon>Kleczkowskavirus</taxon>
        <taxon>Kleczkowskavirus RHEph4</taxon>
    </lineage>
</organism>
<reference evidence="1" key="1">
    <citation type="submission" date="2020-01" db="EMBL/GenBank/DDBJ databases">
        <title>Patterns of diversity and host range of bacteriophage communities associated with bean-nodulatin bacteria.</title>
        <authorList>
            <person name="Vann Cauwenberghe J."/>
            <person name="Santamaria R.I."/>
            <person name="Bustos P."/>
            <person name="Juarez S."/>
            <person name="Gonzalez V."/>
        </authorList>
    </citation>
    <scope>NUCLEOTIDE SEQUENCE</scope>
</reference>
<evidence type="ECO:0000313" key="2">
    <source>
        <dbReference type="Proteomes" id="UP000612501"/>
    </source>
</evidence>
<proteinExistence type="predicted"/>
<dbReference type="EMBL" id="MN988482">
    <property type="protein sequence ID" value="QIG67639.1"/>
    <property type="molecule type" value="Genomic_DNA"/>
</dbReference>
<gene>
    <name evidence="1" type="ORF">EVB51_022</name>
</gene>
<protein>
    <submittedName>
        <fullName evidence="1">Uncharacterized protein</fullName>
    </submittedName>
</protein>
<accession>A0A7S5R8E5</accession>
<name>A0A7S5R8E5_9CAUD</name>
<evidence type="ECO:0000313" key="1">
    <source>
        <dbReference type="EMBL" id="QIG67639.1"/>
    </source>
</evidence>
<dbReference type="Proteomes" id="UP000612501">
    <property type="component" value="Segment"/>
</dbReference>
<sequence length="52" mass="5613">MNCIPCSRHRQNVVSAVKSKDVKRIATATTSAAVALGRNTAEKVLAKFGKRK</sequence>